<dbReference type="InterPro" id="IPR017937">
    <property type="entry name" value="Thioredoxin_CS"/>
</dbReference>
<evidence type="ECO:0000313" key="4">
    <source>
        <dbReference type="Proteomes" id="UP001186944"/>
    </source>
</evidence>
<dbReference type="SUPFAM" id="SSF52833">
    <property type="entry name" value="Thioredoxin-like"/>
    <property type="match status" value="1"/>
</dbReference>
<dbReference type="CDD" id="cd02947">
    <property type="entry name" value="TRX_family"/>
    <property type="match status" value="1"/>
</dbReference>
<proteinExistence type="predicted"/>
<comment type="caution">
    <text evidence="3">The sequence shown here is derived from an EMBL/GenBank/DDBJ whole genome shotgun (WGS) entry which is preliminary data.</text>
</comment>
<protein>
    <recommendedName>
        <fullName evidence="2">Thioredoxin domain-containing protein</fullName>
    </recommendedName>
</protein>
<dbReference type="Pfam" id="PF00085">
    <property type="entry name" value="Thioredoxin"/>
    <property type="match status" value="1"/>
</dbReference>
<dbReference type="Gene3D" id="3.40.30.10">
    <property type="entry name" value="Glutaredoxin"/>
    <property type="match status" value="1"/>
</dbReference>
<dbReference type="AlphaFoldDB" id="A0AA89BPM3"/>
<dbReference type="InterPro" id="IPR036249">
    <property type="entry name" value="Thioredoxin-like_sf"/>
</dbReference>
<evidence type="ECO:0000259" key="2">
    <source>
        <dbReference type="Pfam" id="PF00085"/>
    </source>
</evidence>
<evidence type="ECO:0000313" key="3">
    <source>
        <dbReference type="EMBL" id="KAK3089336.1"/>
    </source>
</evidence>
<keyword evidence="4" id="KW-1185">Reference proteome</keyword>
<dbReference type="EMBL" id="VSWD01000010">
    <property type="protein sequence ID" value="KAK3089336.1"/>
    <property type="molecule type" value="Genomic_DNA"/>
</dbReference>
<name>A0AA89BPM3_PINIB</name>
<dbReference type="Proteomes" id="UP001186944">
    <property type="component" value="Unassembled WGS sequence"/>
</dbReference>
<reference evidence="3" key="1">
    <citation type="submission" date="2019-08" db="EMBL/GenBank/DDBJ databases">
        <title>The improved chromosome-level genome for the pearl oyster Pinctada fucata martensii using PacBio sequencing and Hi-C.</title>
        <authorList>
            <person name="Zheng Z."/>
        </authorList>
    </citation>
    <scope>NUCLEOTIDE SEQUENCE</scope>
    <source>
        <strain evidence="3">ZZ-2019</strain>
        <tissue evidence="3">Adductor muscle</tissue>
    </source>
</reference>
<organism evidence="3 4">
    <name type="scientific">Pinctada imbricata</name>
    <name type="common">Atlantic pearl-oyster</name>
    <name type="synonym">Pinctada martensii</name>
    <dbReference type="NCBI Taxonomy" id="66713"/>
    <lineage>
        <taxon>Eukaryota</taxon>
        <taxon>Metazoa</taxon>
        <taxon>Spiralia</taxon>
        <taxon>Lophotrochozoa</taxon>
        <taxon>Mollusca</taxon>
        <taxon>Bivalvia</taxon>
        <taxon>Autobranchia</taxon>
        <taxon>Pteriomorphia</taxon>
        <taxon>Pterioida</taxon>
        <taxon>Pterioidea</taxon>
        <taxon>Pteriidae</taxon>
        <taxon>Pinctada</taxon>
    </lineage>
</organism>
<dbReference type="InterPro" id="IPR013766">
    <property type="entry name" value="Thioredoxin_domain"/>
</dbReference>
<dbReference type="PROSITE" id="PS00194">
    <property type="entry name" value="THIOREDOXIN_1"/>
    <property type="match status" value="1"/>
</dbReference>
<feature type="domain" description="Thioredoxin" evidence="2">
    <location>
        <begin position="158"/>
        <end position="190"/>
    </location>
</feature>
<evidence type="ECO:0000256" key="1">
    <source>
        <dbReference type="SAM" id="MobiDB-lite"/>
    </source>
</evidence>
<gene>
    <name evidence="3" type="ORF">FSP39_002806</name>
</gene>
<accession>A0AA89BPM3</accession>
<feature type="region of interest" description="Disordered" evidence="1">
    <location>
        <begin position="1"/>
        <end position="23"/>
    </location>
</feature>
<sequence>MADTEVLAATPPSGKRKRGQYSDYSPEQRLKIARYAIENGNSAAARHFSRKLGKAVNESTVRGMKTSFFKMKKSTVDLTTMPKSPRGRPLKLGSFDSEVCDYITNLRKSGGVVNRRIVIAATKGIVMAKDWSLLSEYGGPIDLTKSWAVSLMNRLGLAEFDGIVKGNKLVFVDFYATWCGPCKMIAPKIEVKYSIYVLQGSEGDMKIYSA</sequence>